<evidence type="ECO:0000313" key="7">
    <source>
        <dbReference type="EMBL" id="PRR79355.1"/>
    </source>
</evidence>
<evidence type="ECO:0000256" key="5">
    <source>
        <dbReference type="SAM" id="Phobius"/>
    </source>
</evidence>
<keyword evidence="2 5" id="KW-0812">Transmembrane</keyword>
<organism evidence="7 8">
    <name type="scientific">Clostridium liquoris</name>
    <dbReference type="NCBI Taxonomy" id="1289519"/>
    <lineage>
        <taxon>Bacteria</taxon>
        <taxon>Bacillati</taxon>
        <taxon>Bacillota</taxon>
        <taxon>Clostridia</taxon>
        <taxon>Eubacteriales</taxon>
        <taxon>Clostridiaceae</taxon>
        <taxon>Clostridium</taxon>
    </lineage>
</organism>
<keyword evidence="3 5" id="KW-1133">Transmembrane helix</keyword>
<dbReference type="InterPro" id="IPR007267">
    <property type="entry name" value="GtrA_DPMS_TM"/>
</dbReference>
<accession>A0A2T0B650</accession>
<keyword evidence="4 5" id="KW-0472">Membrane</keyword>
<feature type="transmembrane region" description="Helical" evidence="5">
    <location>
        <begin position="72"/>
        <end position="93"/>
    </location>
</feature>
<name>A0A2T0B650_9CLOT</name>
<evidence type="ECO:0000256" key="1">
    <source>
        <dbReference type="ARBA" id="ARBA00004141"/>
    </source>
</evidence>
<gene>
    <name evidence="7" type="ORF">CLLI_08350</name>
</gene>
<dbReference type="OrthoDB" id="1910778at2"/>
<proteinExistence type="predicted"/>
<dbReference type="GO" id="GO:0016020">
    <property type="term" value="C:membrane"/>
    <property type="evidence" value="ECO:0007669"/>
    <property type="project" value="UniProtKB-SubCell"/>
</dbReference>
<keyword evidence="8" id="KW-1185">Reference proteome</keyword>
<dbReference type="Proteomes" id="UP000239706">
    <property type="component" value="Unassembled WGS sequence"/>
</dbReference>
<feature type="transmembrane region" description="Helical" evidence="5">
    <location>
        <begin position="37"/>
        <end position="60"/>
    </location>
</feature>
<protein>
    <recommendedName>
        <fullName evidence="6">GtrA/DPMS transmembrane domain-containing protein</fullName>
    </recommendedName>
</protein>
<feature type="transmembrane region" description="Helical" evidence="5">
    <location>
        <begin position="9"/>
        <end position="31"/>
    </location>
</feature>
<feature type="transmembrane region" description="Helical" evidence="5">
    <location>
        <begin position="105"/>
        <end position="125"/>
    </location>
</feature>
<feature type="domain" description="GtrA/DPMS transmembrane" evidence="6">
    <location>
        <begin position="12"/>
        <end position="131"/>
    </location>
</feature>
<dbReference type="GO" id="GO:0000271">
    <property type="term" value="P:polysaccharide biosynthetic process"/>
    <property type="evidence" value="ECO:0007669"/>
    <property type="project" value="InterPro"/>
</dbReference>
<evidence type="ECO:0000256" key="4">
    <source>
        <dbReference type="ARBA" id="ARBA00023136"/>
    </source>
</evidence>
<evidence type="ECO:0000259" key="6">
    <source>
        <dbReference type="Pfam" id="PF04138"/>
    </source>
</evidence>
<dbReference type="RefSeq" id="WP_106062990.1">
    <property type="nucleotide sequence ID" value="NZ_PVXO01000027.1"/>
</dbReference>
<reference evidence="7 8" key="1">
    <citation type="submission" date="2018-03" db="EMBL/GenBank/DDBJ databases">
        <title>Genome sequence of Clostridium liquoris DSM 100320.</title>
        <authorList>
            <person name="Poehlein A."/>
            <person name="Daniel R."/>
        </authorList>
    </citation>
    <scope>NUCLEOTIDE SEQUENCE [LARGE SCALE GENOMIC DNA]</scope>
    <source>
        <strain evidence="7 8">DSM 100320</strain>
    </source>
</reference>
<dbReference type="EMBL" id="PVXO01000027">
    <property type="protein sequence ID" value="PRR79355.1"/>
    <property type="molecule type" value="Genomic_DNA"/>
</dbReference>
<comment type="subcellular location">
    <subcellularLocation>
        <location evidence="1">Membrane</location>
        <topology evidence="1">Multi-pass membrane protein</topology>
    </subcellularLocation>
</comment>
<dbReference type="Pfam" id="PF04138">
    <property type="entry name" value="GtrA_DPMS_TM"/>
    <property type="match status" value="1"/>
</dbReference>
<comment type="caution">
    <text evidence="7">The sequence shown here is derived from an EMBL/GenBank/DDBJ whole genome shotgun (WGS) entry which is preliminary data.</text>
</comment>
<evidence type="ECO:0000256" key="2">
    <source>
        <dbReference type="ARBA" id="ARBA00022692"/>
    </source>
</evidence>
<evidence type="ECO:0000256" key="3">
    <source>
        <dbReference type="ARBA" id="ARBA00022989"/>
    </source>
</evidence>
<dbReference type="AlphaFoldDB" id="A0A2T0B650"/>
<evidence type="ECO:0000313" key="8">
    <source>
        <dbReference type="Proteomes" id="UP000239706"/>
    </source>
</evidence>
<sequence>MHNKNIKQFILYAIIGGSNFFIEFFILNILWKITGLYSGYINFLFKGIAFIAYSINGYYWNKKYTFKTEGSYVSYASVLGAASIVDAFILSNLSLHNLLGVSQVLWSNISALTASITTGVASFLINKFAVFKN</sequence>